<organism evidence="3 4">
    <name type="scientific">Dreissena polymorpha</name>
    <name type="common">Zebra mussel</name>
    <name type="synonym">Mytilus polymorpha</name>
    <dbReference type="NCBI Taxonomy" id="45954"/>
    <lineage>
        <taxon>Eukaryota</taxon>
        <taxon>Metazoa</taxon>
        <taxon>Spiralia</taxon>
        <taxon>Lophotrochozoa</taxon>
        <taxon>Mollusca</taxon>
        <taxon>Bivalvia</taxon>
        <taxon>Autobranchia</taxon>
        <taxon>Heteroconchia</taxon>
        <taxon>Euheterodonta</taxon>
        <taxon>Imparidentia</taxon>
        <taxon>Neoheterodontei</taxon>
        <taxon>Myida</taxon>
        <taxon>Dreissenoidea</taxon>
        <taxon>Dreissenidae</taxon>
        <taxon>Dreissena</taxon>
    </lineage>
</organism>
<evidence type="ECO:0000313" key="3">
    <source>
        <dbReference type="EMBL" id="KAH3862969.1"/>
    </source>
</evidence>
<dbReference type="EMBL" id="JAIWYP010000002">
    <property type="protein sequence ID" value="KAH3862969.1"/>
    <property type="molecule type" value="Genomic_DNA"/>
</dbReference>
<proteinExistence type="predicted"/>
<accession>A0A9D4LSH1</accession>
<gene>
    <name evidence="3" type="ORF">DPMN_025945</name>
</gene>
<evidence type="ECO:0000313" key="4">
    <source>
        <dbReference type="Proteomes" id="UP000828390"/>
    </source>
</evidence>
<protein>
    <recommendedName>
        <fullName evidence="2">VWFC domain-containing protein</fullName>
    </recommendedName>
</protein>
<sequence>MMSVSKCCVLCVVLGLFSSNLVEALSVACAIDGGTYYIGVGEKWVSPTDPCRKCVCKEGGHLACLSDSCARPQCPAGMEVERSKTECCEYTCLRK</sequence>
<keyword evidence="4" id="KW-1185">Reference proteome</keyword>
<dbReference type="InterPro" id="IPR001007">
    <property type="entry name" value="VWF_dom"/>
</dbReference>
<dbReference type="Pfam" id="PF23334">
    <property type="entry name" value="VWC2L_2nd"/>
    <property type="match status" value="1"/>
</dbReference>
<reference evidence="3" key="2">
    <citation type="submission" date="2020-11" db="EMBL/GenBank/DDBJ databases">
        <authorList>
            <person name="McCartney M.A."/>
            <person name="Auch B."/>
            <person name="Kono T."/>
            <person name="Mallez S."/>
            <person name="Becker A."/>
            <person name="Gohl D.M."/>
            <person name="Silverstein K.A.T."/>
            <person name="Koren S."/>
            <person name="Bechman K.B."/>
            <person name="Herman A."/>
            <person name="Abrahante J.E."/>
            <person name="Garbe J."/>
        </authorList>
    </citation>
    <scope>NUCLEOTIDE SEQUENCE</scope>
    <source>
        <strain evidence="3">Duluth1</strain>
        <tissue evidence="3">Whole animal</tissue>
    </source>
</reference>
<evidence type="ECO:0000259" key="2">
    <source>
        <dbReference type="PROSITE" id="PS50184"/>
    </source>
</evidence>
<name>A0A9D4LSH1_DREPO</name>
<dbReference type="Gene3D" id="6.20.200.20">
    <property type="match status" value="1"/>
</dbReference>
<feature type="chain" id="PRO_5039105560" description="VWFC domain-containing protein" evidence="1">
    <location>
        <begin position="25"/>
        <end position="95"/>
    </location>
</feature>
<reference evidence="3" key="1">
    <citation type="journal article" date="2019" name="bioRxiv">
        <title>The Genome of the Zebra Mussel, Dreissena polymorpha: A Resource for Invasive Species Research.</title>
        <authorList>
            <person name="McCartney M.A."/>
            <person name="Auch B."/>
            <person name="Kono T."/>
            <person name="Mallez S."/>
            <person name="Zhang Y."/>
            <person name="Obille A."/>
            <person name="Becker A."/>
            <person name="Abrahante J.E."/>
            <person name="Garbe J."/>
            <person name="Badalamenti J.P."/>
            <person name="Herman A."/>
            <person name="Mangelson H."/>
            <person name="Liachko I."/>
            <person name="Sullivan S."/>
            <person name="Sone E.D."/>
            <person name="Koren S."/>
            <person name="Silverstein K.A.T."/>
            <person name="Beckman K.B."/>
            <person name="Gohl D.M."/>
        </authorList>
    </citation>
    <scope>NUCLEOTIDE SEQUENCE</scope>
    <source>
        <strain evidence="3">Duluth1</strain>
        <tissue evidence="3">Whole animal</tissue>
    </source>
</reference>
<feature type="domain" description="VWFC" evidence="2">
    <location>
        <begin position="27"/>
        <end position="93"/>
    </location>
</feature>
<dbReference type="PROSITE" id="PS50184">
    <property type="entry name" value="VWFC_2"/>
    <property type="match status" value="1"/>
</dbReference>
<dbReference type="Proteomes" id="UP000828390">
    <property type="component" value="Unassembled WGS sequence"/>
</dbReference>
<comment type="caution">
    <text evidence="3">The sequence shown here is derived from an EMBL/GenBank/DDBJ whole genome shotgun (WGS) entry which is preliminary data.</text>
</comment>
<dbReference type="AlphaFoldDB" id="A0A9D4LSH1"/>
<keyword evidence="1" id="KW-0732">Signal</keyword>
<evidence type="ECO:0000256" key="1">
    <source>
        <dbReference type="SAM" id="SignalP"/>
    </source>
</evidence>
<feature type="signal peptide" evidence="1">
    <location>
        <begin position="1"/>
        <end position="24"/>
    </location>
</feature>